<protein>
    <submittedName>
        <fullName evidence="1">3188_t:CDS:1</fullName>
    </submittedName>
</protein>
<dbReference type="Proteomes" id="UP000789396">
    <property type="component" value="Unassembled WGS sequence"/>
</dbReference>
<gene>
    <name evidence="1" type="ORF">RFULGI_LOCUS12045</name>
</gene>
<evidence type="ECO:0000313" key="2">
    <source>
        <dbReference type="Proteomes" id="UP000789396"/>
    </source>
</evidence>
<comment type="caution">
    <text evidence="1">The sequence shown here is derived from an EMBL/GenBank/DDBJ whole genome shotgun (WGS) entry which is preliminary data.</text>
</comment>
<reference evidence="1" key="1">
    <citation type="submission" date="2021-06" db="EMBL/GenBank/DDBJ databases">
        <authorList>
            <person name="Kallberg Y."/>
            <person name="Tangrot J."/>
            <person name="Rosling A."/>
        </authorList>
    </citation>
    <scope>NUCLEOTIDE SEQUENCE</scope>
    <source>
        <strain evidence="1">IN212</strain>
    </source>
</reference>
<proteinExistence type="predicted"/>
<evidence type="ECO:0000313" key="1">
    <source>
        <dbReference type="EMBL" id="CAG8729796.1"/>
    </source>
</evidence>
<accession>A0A9N9IDK1</accession>
<feature type="non-terminal residue" evidence="1">
    <location>
        <position position="1"/>
    </location>
</feature>
<dbReference type="EMBL" id="CAJVPZ010027925">
    <property type="protein sequence ID" value="CAG8729796.1"/>
    <property type="molecule type" value="Genomic_DNA"/>
</dbReference>
<feature type="non-terminal residue" evidence="1">
    <location>
        <position position="134"/>
    </location>
</feature>
<organism evidence="1 2">
    <name type="scientific">Racocetra fulgida</name>
    <dbReference type="NCBI Taxonomy" id="60492"/>
    <lineage>
        <taxon>Eukaryota</taxon>
        <taxon>Fungi</taxon>
        <taxon>Fungi incertae sedis</taxon>
        <taxon>Mucoromycota</taxon>
        <taxon>Glomeromycotina</taxon>
        <taxon>Glomeromycetes</taxon>
        <taxon>Diversisporales</taxon>
        <taxon>Gigasporaceae</taxon>
        <taxon>Racocetra</taxon>
    </lineage>
</organism>
<dbReference type="OrthoDB" id="2380438at2759"/>
<dbReference type="AlphaFoldDB" id="A0A9N9IDK1"/>
<keyword evidence="2" id="KW-1185">Reference proteome</keyword>
<sequence length="134" mass="15059">LLCDKFIAYLFPSVDEDYKDYEQSKEPPCYPTGTTTSCNDKLAILSDSSWVNFVYYDPNTSFTDGTSLTMPVGFDFRVSANSSSANDLSPAFITYPAIRLVDPNLFNKDNSRATDKLNDILSEEINTYVLSPYQ</sequence>
<name>A0A9N9IDK1_9GLOM</name>